<keyword evidence="8" id="KW-0812">Transmembrane</keyword>
<accession>A0A7M2X5H1</accession>
<dbReference type="Gene3D" id="3.30.565.10">
    <property type="entry name" value="Histidine kinase-like ATPase, C-terminal domain"/>
    <property type="match status" value="1"/>
</dbReference>
<dbReference type="PANTHER" id="PTHR45453">
    <property type="entry name" value="PHOSPHATE REGULON SENSOR PROTEIN PHOR"/>
    <property type="match status" value="1"/>
</dbReference>
<keyword evidence="8" id="KW-1133">Transmembrane helix</keyword>
<evidence type="ECO:0000313" key="11">
    <source>
        <dbReference type="Proteomes" id="UP000593765"/>
    </source>
</evidence>
<dbReference type="GO" id="GO:0005886">
    <property type="term" value="C:plasma membrane"/>
    <property type="evidence" value="ECO:0007669"/>
    <property type="project" value="TreeGrafter"/>
</dbReference>
<dbReference type="SMART" id="SM00388">
    <property type="entry name" value="HisKA"/>
    <property type="match status" value="1"/>
</dbReference>
<dbReference type="EC" id="2.7.13.3" evidence="2"/>
<dbReference type="Proteomes" id="UP000593765">
    <property type="component" value="Chromosome"/>
</dbReference>
<evidence type="ECO:0000256" key="5">
    <source>
        <dbReference type="ARBA" id="ARBA00022777"/>
    </source>
</evidence>
<evidence type="ECO:0000256" key="3">
    <source>
        <dbReference type="ARBA" id="ARBA00022553"/>
    </source>
</evidence>
<dbReference type="GO" id="GO:0000155">
    <property type="term" value="F:phosphorelay sensor kinase activity"/>
    <property type="evidence" value="ECO:0007669"/>
    <property type="project" value="InterPro"/>
</dbReference>
<gene>
    <name evidence="10" type="ORF">IPV69_12125</name>
</gene>
<dbReference type="InterPro" id="IPR036097">
    <property type="entry name" value="HisK_dim/P_sf"/>
</dbReference>
<dbReference type="Gene3D" id="3.30.450.20">
    <property type="entry name" value="PAS domain"/>
    <property type="match status" value="1"/>
</dbReference>
<dbReference type="InterPro" id="IPR036890">
    <property type="entry name" value="HATPase_C_sf"/>
</dbReference>
<evidence type="ECO:0000313" key="10">
    <source>
        <dbReference type="EMBL" id="QOV92050.1"/>
    </source>
</evidence>
<dbReference type="InterPro" id="IPR035965">
    <property type="entry name" value="PAS-like_dom_sf"/>
</dbReference>
<organism evidence="10 11">
    <name type="scientific">Humisphaera borealis</name>
    <dbReference type="NCBI Taxonomy" id="2807512"/>
    <lineage>
        <taxon>Bacteria</taxon>
        <taxon>Pseudomonadati</taxon>
        <taxon>Planctomycetota</taxon>
        <taxon>Phycisphaerae</taxon>
        <taxon>Tepidisphaerales</taxon>
        <taxon>Tepidisphaeraceae</taxon>
        <taxon>Humisphaera</taxon>
    </lineage>
</organism>
<evidence type="ECO:0000256" key="8">
    <source>
        <dbReference type="SAM" id="Phobius"/>
    </source>
</evidence>
<dbReference type="FunFam" id="3.30.565.10:FF:000006">
    <property type="entry name" value="Sensor histidine kinase WalK"/>
    <property type="match status" value="1"/>
</dbReference>
<dbReference type="PANTHER" id="PTHR45453:SF1">
    <property type="entry name" value="PHOSPHATE REGULON SENSOR PROTEIN PHOR"/>
    <property type="match status" value="1"/>
</dbReference>
<keyword evidence="6" id="KW-0902">Two-component regulatory system</keyword>
<keyword evidence="7 8" id="KW-0472">Membrane</keyword>
<evidence type="ECO:0000256" key="4">
    <source>
        <dbReference type="ARBA" id="ARBA00022679"/>
    </source>
</evidence>
<dbReference type="GO" id="GO:0004721">
    <property type="term" value="F:phosphoprotein phosphatase activity"/>
    <property type="evidence" value="ECO:0007669"/>
    <property type="project" value="TreeGrafter"/>
</dbReference>
<dbReference type="KEGG" id="hbs:IPV69_12125"/>
<dbReference type="InterPro" id="IPR004358">
    <property type="entry name" value="Sig_transdc_His_kin-like_C"/>
</dbReference>
<dbReference type="PRINTS" id="PR00344">
    <property type="entry name" value="BCTRLSENSOR"/>
</dbReference>
<dbReference type="NCBIfam" id="TIGR00229">
    <property type="entry name" value="sensory_box"/>
    <property type="match status" value="1"/>
</dbReference>
<keyword evidence="11" id="KW-1185">Reference proteome</keyword>
<dbReference type="SUPFAM" id="SSF55874">
    <property type="entry name" value="ATPase domain of HSP90 chaperone/DNA topoisomerase II/histidine kinase"/>
    <property type="match status" value="1"/>
</dbReference>
<dbReference type="Pfam" id="PF08448">
    <property type="entry name" value="PAS_4"/>
    <property type="match status" value="1"/>
</dbReference>
<reference evidence="10 11" key="1">
    <citation type="submission" date="2020-10" db="EMBL/GenBank/DDBJ databases">
        <title>Wide distribution of Phycisphaera-like planctomycetes from WD2101 soil group in peatlands and genome analysis of the first cultivated representative.</title>
        <authorList>
            <person name="Dedysh S.N."/>
            <person name="Beletsky A.V."/>
            <person name="Ivanova A."/>
            <person name="Kulichevskaya I.S."/>
            <person name="Suzina N.E."/>
            <person name="Philippov D.A."/>
            <person name="Rakitin A.L."/>
            <person name="Mardanov A.V."/>
            <person name="Ravin N.V."/>
        </authorList>
    </citation>
    <scope>NUCLEOTIDE SEQUENCE [LARGE SCALE GENOMIC DNA]</scope>
    <source>
        <strain evidence="10 11">M1803</strain>
    </source>
</reference>
<dbReference type="Pfam" id="PF00512">
    <property type="entry name" value="HisKA"/>
    <property type="match status" value="1"/>
</dbReference>
<dbReference type="InterPro" id="IPR005467">
    <property type="entry name" value="His_kinase_dom"/>
</dbReference>
<dbReference type="InterPro" id="IPR003661">
    <property type="entry name" value="HisK_dim/P_dom"/>
</dbReference>
<protein>
    <recommendedName>
        <fullName evidence="2">histidine kinase</fullName>
        <ecNumber evidence="2">2.7.13.3</ecNumber>
    </recommendedName>
</protein>
<dbReference type="InterPro" id="IPR000014">
    <property type="entry name" value="PAS"/>
</dbReference>
<dbReference type="AlphaFoldDB" id="A0A7M2X5H1"/>
<evidence type="ECO:0000259" key="9">
    <source>
        <dbReference type="PROSITE" id="PS50109"/>
    </source>
</evidence>
<evidence type="ECO:0000256" key="7">
    <source>
        <dbReference type="ARBA" id="ARBA00023136"/>
    </source>
</evidence>
<dbReference type="FunFam" id="1.10.287.130:FF:000001">
    <property type="entry name" value="Two-component sensor histidine kinase"/>
    <property type="match status" value="1"/>
</dbReference>
<dbReference type="GO" id="GO:0016036">
    <property type="term" value="P:cellular response to phosphate starvation"/>
    <property type="evidence" value="ECO:0007669"/>
    <property type="project" value="TreeGrafter"/>
</dbReference>
<dbReference type="Gene3D" id="1.10.287.130">
    <property type="match status" value="1"/>
</dbReference>
<keyword evidence="3" id="KW-0597">Phosphoprotein</keyword>
<dbReference type="InterPro" id="IPR013656">
    <property type="entry name" value="PAS_4"/>
</dbReference>
<dbReference type="SMART" id="SM00387">
    <property type="entry name" value="HATPase_c"/>
    <property type="match status" value="1"/>
</dbReference>
<dbReference type="RefSeq" id="WP_206295377.1">
    <property type="nucleotide sequence ID" value="NZ_CP063458.1"/>
</dbReference>
<dbReference type="EMBL" id="CP063458">
    <property type="protein sequence ID" value="QOV92050.1"/>
    <property type="molecule type" value="Genomic_DNA"/>
</dbReference>
<evidence type="ECO:0000256" key="6">
    <source>
        <dbReference type="ARBA" id="ARBA00023012"/>
    </source>
</evidence>
<keyword evidence="5" id="KW-0418">Kinase</keyword>
<dbReference type="Pfam" id="PF02518">
    <property type="entry name" value="HATPase_c"/>
    <property type="match status" value="1"/>
</dbReference>
<evidence type="ECO:0000256" key="2">
    <source>
        <dbReference type="ARBA" id="ARBA00012438"/>
    </source>
</evidence>
<dbReference type="SUPFAM" id="SSF55785">
    <property type="entry name" value="PYP-like sensor domain (PAS domain)"/>
    <property type="match status" value="1"/>
</dbReference>
<comment type="catalytic activity">
    <reaction evidence="1">
        <text>ATP + protein L-histidine = ADP + protein N-phospho-L-histidine.</text>
        <dbReference type="EC" id="2.7.13.3"/>
    </reaction>
</comment>
<dbReference type="InterPro" id="IPR003594">
    <property type="entry name" value="HATPase_dom"/>
</dbReference>
<feature type="transmembrane region" description="Helical" evidence="8">
    <location>
        <begin position="41"/>
        <end position="63"/>
    </location>
</feature>
<dbReference type="InterPro" id="IPR050351">
    <property type="entry name" value="BphY/WalK/GraS-like"/>
</dbReference>
<proteinExistence type="predicted"/>
<feature type="transmembrane region" description="Helical" evidence="8">
    <location>
        <begin position="75"/>
        <end position="96"/>
    </location>
</feature>
<name>A0A7M2X5H1_9BACT</name>
<dbReference type="SUPFAM" id="SSF47384">
    <property type="entry name" value="Homodimeric domain of signal transducing histidine kinase"/>
    <property type="match status" value="1"/>
</dbReference>
<dbReference type="CDD" id="cd16922">
    <property type="entry name" value="HATPase_EvgS-ArcB-TorS-like"/>
    <property type="match status" value="1"/>
</dbReference>
<sequence>MRSNLPANSMNGAAGAAAGGLATADTASATATRRYVRQESLVASGGLALAAVLFVIVAGAAYWSADHVSPSNYGLTLMAAVGGIGSTAMLALLFLYRSLRRRLSGLMAVRDALLSSSLSGGTAAPGAVMPVNPALGPEAQAWNLLVAERDQVRREALAEKAREALGRRRQARGDLDAACDAMSQGLILFDDQGQIKYANGAAATFLRVDREKMVNADVGVAIKVDSVVAAVRQVVAGTSRRRSVIDVDRKAESKGTDSTAGVLRFSVRPVRREDAASAMIVIEDITQQKAAEEARHAFVAQATHELRTPLTNIRLYVETAIEDGEADPSIRVQALNVINSESRRLERIVGEMLSVAEIEAGAFKLKSDDVRLDQLFDGLKQDYQQQAMEKKIALVFVLPPKLPVLQADREKVAVALHNLVGNALKYTPAGGSVTVRVDADDKQLAVAVADTGIGISEEDCQKIFERFYRANDNRVDKITGTGLGLTIAREVARLHGGDITVESQLNKGSTFTLALPLKTAA</sequence>
<dbReference type="PROSITE" id="PS50109">
    <property type="entry name" value="HIS_KIN"/>
    <property type="match status" value="1"/>
</dbReference>
<feature type="domain" description="Histidine kinase" evidence="9">
    <location>
        <begin position="301"/>
        <end position="519"/>
    </location>
</feature>
<evidence type="ECO:0000256" key="1">
    <source>
        <dbReference type="ARBA" id="ARBA00000085"/>
    </source>
</evidence>
<keyword evidence="4" id="KW-0808">Transferase</keyword>
<dbReference type="CDD" id="cd00082">
    <property type="entry name" value="HisKA"/>
    <property type="match status" value="1"/>
</dbReference>